<gene>
    <name evidence="3" type="ORF">ACO22_04695</name>
</gene>
<dbReference type="VEuPathDB" id="FungiDB:PABG_06402"/>
<feature type="compositionally biased region" description="Low complexity" evidence="1">
    <location>
        <begin position="222"/>
        <end position="237"/>
    </location>
</feature>
<keyword evidence="2" id="KW-0812">Transmembrane</keyword>
<feature type="compositionally biased region" description="Polar residues" evidence="1">
    <location>
        <begin position="316"/>
        <end position="329"/>
    </location>
</feature>
<dbReference type="Proteomes" id="UP000242814">
    <property type="component" value="Unassembled WGS sequence"/>
</dbReference>
<dbReference type="EMBL" id="LZYO01000191">
    <property type="protein sequence ID" value="ODH26312.1"/>
    <property type="molecule type" value="Genomic_DNA"/>
</dbReference>
<accession>A0A1D2JCJ7</accession>
<feature type="transmembrane region" description="Helical" evidence="2">
    <location>
        <begin position="85"/>
        <end position="107"/>
    </location>
</feature>
<feature type="transmembrane region" description="Helical" evidence="2">
    <location>
        <begin position="138"/>
        <end position="159"/>
    </location>
</feature>
<protein>
    <submittedName>
        <fullName evidence="3">Uncharacterized protein</fullName>
    </submittedName>
</protein>
<feature type="compositionally biased region" description="Polar residues" evidence="1">
    <location>
        <begin position="399"/>
        <end position="408"/>
    </location>
</feature>
<dbReference type="VEuPathDB" id="FungiDB:PADG_07850"/>
<evidence type="ECO:0000256" key="2">
    <source>
        <dbReference type="SAM" id="Phobius"/>
    </source>
</evidence>
<evidence type="ECO:0000313" key="3">
    <source>
        <dbReference type="EMBL" id="ODH26312.1"/>
    </source>
</evidence>
<dbReference type="VEuPathDB" id="FungiDB:PADG_12363"/>
<feature type="region of interest" description="Disordered" evidence="1">
    <location>
        <begin position="363"/>
        <end position="467"/>
    </location>
</feature>
<feature type="region of interest" description="Disordered" evidence="1">
    <location>
        <begin position="287"/>
        <end position="342"/>
    </location>
</feature>
<keyword evidence="2" id="KW-1133">Transmembrane helix</keyword>
<feature type="region of interest" description="Disordered" evidence="1">
    <location>
        <begin position="182"/>
        <end position="245"/>
    </location>
</feature>
<evidence type="ECO:0000256" key="1">
    <source>
        <dbReference type="SAM" id="MobiDB-lite"/>
    </source>
</evidence>
<feature type="compositionally biased region" description="Basic residues" evidence="1">
    <location>
        <begin position="1"/>
        <end position="12"/>
    </location>
</feature>
<feature type="compositionally biased region" description="Low complexity" evidence="1">
    <location>
        <begin position="289"/>
        <end position="305"/>
    </location>
</feature>
<reference evidence="3 4" key="1">
    <citation type="submission" date="2016-06" db="EMBL/GenBank/DDBJ databases">
        <authorList>
            <person name="Kjaerup R.B."/>
            <person name="Dalgaard T.S."/>
            <person name="Juul-Madsen H.R."/>
        </authorList>
    </citation>
    <scope>NUCLEOTIDE SEQUENCE [LARGE SCALE GENOMIC DNA]</scope>
    <source>
        <strain evidence="3 4">Pb300</strain>
    </source>
</reference>
<dbReference type="VEuPathDB" id="FungiDB:PABG_06403"/>
<feature type="compositionally biased region" description="Low complexity" evidence="1">
    <location>
        <begin position="452"/>
        <end position="467"/>
    </location>
</feature>
<name>A0A1D2JCJ7_PARBR</name>
<keyword evidence="2" id="KW-0472">Membrane</keyword>
<sequence length="541" mass="59902">MRPKSHPSKGSRRSAQTGDLGFVQRSRQRLATANLIKYGSPPWPRRLTAANQSLLLENPSSLGIQFTITTGDCDMSASHSTYYPVISCFLLLLIQVSLVHTASIRAINIFNGPAPAPEEQPPFSASANRDLNLLWRDIVAIVGVYVGTVVVFLGCLLTTGRRLRRSAQQSNRTLDMEMVKPQRPALDTTISPVSPNRFSPTPESGTESQLWPSQKKGKPTFSMPWSTTPRSPTSPVSQNGSMATFDETVVQADRVRAQDEMERLYAAVMEHDAKQSRAVNDANEDGIVSSVHQPSSSSPESFEGPPEFRHLRHNGRPSQPQQPRVKQQPTFPPPRDPSAIQQQQMLPTSPLSPITQRLSRLSNLSFLSSRSREGSSGRKSRRTSVRNLPISPPMGSPDLTANNYSESLPLSPRIYTPGPPPPNPNQKSLEPPHRNFPTPLHIRSGSSNSTLPFRSFASPASAAPTKTTFVERRESMLRAGGPRTGIPQTPYSPYMPFTPITPFTPSHIVTRREWRQQKKENGLRVQQEEDLVMSDEDIWGT</sequence>
<evidence type="ECO:0000313" key="4">
    <source>
        <dbReference type="Proteomes" id="UP000242814"/>
    </source>
</evidence>
<feature type="region of interest" description="Disordered" evidence="1">
    <location>
        <begin position="1"/>
        <end position="21"/>
    </location>
</feature>
<comment type="caution">
    <text evidence="3">The sequence shown here is derived from an EMBL/GenBank/DDBJ whole genome shotgun (WGS) entry which is preliminary data.</text>
</comment>
<dbReference type="AlphaFoldDB" id="A0A1D2JCJ7"/>
<organism evidence="3 4">
    <name type="scientific">Paracoccidioides brasiliensis</name>
    <dbReference type="NCBI Taxonomy" id="121759"/>
    <lineage>
        <taxon>Eukaryota</taxon>
        <taxon>Fungi</taxon>
        <taxon>Dikarya</taxon>
        <taxon>Ascomycota</taxon>
        <taxon>Pezizomycotina</taxon>
        <taxon>Eurotiomycetes</taxon>
        <taxon>Eurotiomycetidae</taxon>
        <taxon>Onygenales</taxon>
        <taxon>Ajellomycetaceae</taxon>
        <taxon>Paracoccidioides</taxon>
    </lineage>
</organism>
<proteinExistence type="predicted"/>
<feature type="compositionally biased region" description="Polar residues" evidence="1">
    <location>
        <begin position="188"/>
        <end position="212"/>
    </location>
</feature>